<evidence type="ECO:0000256" key="11">
    <source>
        <dbReference type="HAMAP-Rule" id="MF_00244"/>
    </source>
</evidence>
<comment type="pathway">
    <text evidence="2 11">Cofactor biosynthesis; NAD(+) biosynthesis; deamido-NAD(+) from nicotinate D-ribonucleotide: step 1/1.</text>
</comment>
<dbReference type="AlphaFoldDB" id="A0A5P2G3G7"/>
<keyword evidence="8 11" id="KW-0067">ATP-binding</keyword>
<keyword evidence="14" id="KW-1185">Reference proteome</keyword>
<keyword evidence="5 11" id="KW-0808">Transferase</keyword>
<dbReference type="CDD" id="cd02165">
    <property type="entry name" value="NMNAT"/>
    <property type="match status" value="1"/>
</dbReference>
<dbReference type="GO" id="GO:0004515">
    <property type="term" value="F:nicotinate-nucleotide adenylyltransferase activity"/>
    <property type="evidence" value="ECO:0007669"/>
    <property type="project" value="UniProtKB-UniRule"/>
</dbReference>
<dbReference type="EC" id="2.7.7.18" evidence="11"/>
<protein>
    <recommendedName>
        <fullName evidence="11">Probable nicotinate-nucleotide adenylyltransferase</fullName>
        <ecNumber evidence="11">2.7.7.18</ecNumber>
    </recommendedName>
    <alternativeName>
        <fullName evidence="11">Deamido-NAD(+) diphosphorylase</fullName>
    </alternativeName>
    <alternativeName>
        <fullName evidence="11">Deamido-NAD(+) pyrophosphorylase</fullName>
    </alternativeName>
    <alternativeName>
        <fullName evidence="11">Nicotinate mononucleotide adenylyltransferase</fullName>
        <shortName evidence="11">NaMN adenylyltransferase</shortName>
    </alternativeName>
</protein>
<dbReference type="Pfam" id="PF01467">
    <property type="entry name" value="CTP_transf_like"/>
    <property type="match status" value="1"/>
</dbReference>
<dbReference type="OrthoDB" id="5295945at2"/>
<name>A0A5P2G3G7_9BACT</name>
<dbReference type="PANTHER" id="PTHR39321:SF3">
    <property type="entry name" value="PHOSPHOPANTETHEINE ADENYLYLTRANSFERASE"/>
    <property type="match status" value="1"/>
</dbReference>
<feature type="domain" description="Cytidyltransferase-like" evidence="12">
    <location>
        <begin position="5"/>
        <end position="163"/>
    </location>
</feature>
<dbReference type="UniPathway" id="UPA00253">
    <property type="reaction ID" value="UER00332"/>
</dbReference>
<evidence type="ECO:0000256" key="3">
    <source>
        <dbReference type="ARBA" id="ARBA00009014"/>
    </source>
</evidence>
<dbReference type="SUPFAM" id="SSF52374">
    <property type="entry name" value="Nucleotidylyl transferase"/>
    <property type="match status" value="1"/>
</dbReference>
<dbReference type="NCBIfam" id="NF000840">
    <property type="entry name" value="PRK00071.1-3"/>
    <property type="match status" value="1"/>
</dbReference>
<dbReference type="GO" id="GO:0009435">
    <property type="term" value="P:NAD+ biosynthetic process"/>
    <property type="evidence" value="ECO:0007669"/>
    <property type="project" value="UniProtKB-UniRule"/>
</dbReference>
<evidence type="ECO:0000256" key="8">
    <source>
        <dbReference type="ARBA" id="ARBA00022840"/>
    </source>
</evidence>
<organism evidence="13 14">
    <name type="scientific">Rhizosphaericola mali</name>
    <dbReference type="NCBI Taxonomy" id="2545455"/>
    <lineage>
        <taxon>Bacteria</taxon>
        <taxon>Pseudomonadati</taxon>
        <taxon>Bacteroidota</taxon>
        <taxon>Chitinophagia</taxon>
        <taxon>Chitinophagales</taxon>
        <taxon>Chitinophagaceae</taxon>
        <taxon>Rhizosphaericola</taxon>
    </lineage>
</organism>
<reference evidence="13 14" key="1">
    <citation type="submission" date="2019-09" db="EMBL/GenBank/DDBJ databases">
        <title>Complete genome sequence of Arachidicoccus sp. B3-10 isolated from apple orchard soil.</title>
        <authorList>
            <person name="Kim H.S."/>
            <person name="Han K.-I."/>
            <person name="Suh M.K."/>
            <person name="Lee K.C."/>
            <person name="Eom M.K."/>
            <person name="Kim J.-S."/>
            <person name="Kang S.W."/>
            <person name="Sin Y."/>
            <person name="Lee J.-S."/>
        </authorList>
    </citation>
    <scope>NUCLEOTIDE SEQUENCE [LARGE SCALE GENOMIC DNA]</scope>
    <source>
        <strain evidence="13 14">B3-10</strain>
    </source>
</reference>
<comment type="similarity">
    <text evidence="3 11">Belongs to the NadD family.</text>
</comment>
<dbReference type="Proteomes" id="UP000292424">
    <property type="component" value="Chromosome"/>
</dbReference>
<evidence type="ECO:0000313" key="13">
    <source>
        <dbReference type="EMBL" id="QES90374.1"/>
    </source>
</evidence>
<keyword evidence="6 11" id="KW-0548">Nucleotidyltransferase</keyword>
<dbReference type="NCBIfam" id="TIGR00482">
    <property type="entry name" value="nicotinate (nicotinamide) nucleotide adenylyltransferase"/>
    <property type="match status" value="1"/>
</dbReference>
<dbReference type="EMBL" id="CP044016">
    <property type="protein sequence ID" value="QES90374.1"/>
    <property type="molecule type" value="Genomic_DNA"/>
</dbReference>
<dbReference type="KEGG" id="arac:E0W69_017520"/>
<dbReference type="NCBIfam" id="TIGR00125">
    <property type="entry name" value="cyt_tran_rel"/>
    <property type="match status" value="1"/>
</dbReference>
<comment type="function">
    <text evidence="1 11">Catalyzes the reversible adenylation of nicotinate mononucleotide (NaMN) to nicotinic acid adenine dinucleotide (NaAD).</text>
</comment>
<evidence type="ECO:0000256" key="9">
    <source>
        <dbReference type="ARBA" id="ARBA00023027"/>
    </source>
</evidence>
<dbReference type="InterPro" id="IPR014729">
    <property type="entry name" value="Rossmann-like_a/b/a_fold"/>
</dbReference>
<keyword evidence="4 11" id="KW-0662">Pyridine nucleotide biosynthesis</keyword>
<evidence type="ECO:0000256" key="5">
    <source>
        <dbReference type="ARBA" id="ARBA00022679"/>
    </source>
</evidence>
<accession>A0A5P2G3G7</accession>
<evidence type="ECO:0000313" key="14">
    <source>
        <dbReference type="Proteomes" id="UP000292424"/>
    </source>
</evidence>
<comment type="catalytic activity">
    <reaction evidence="10 11">
        <text>nicotinate beta-D-ribonucleotide + ATP + H(+) = deamido-NAD(+) + diphosphate</text>
        <dbReference type="Rhea" id="RHEA:22860"/>
        <dbReference type="ChEBI" id="CHEBI:15378"/>
        <dbReference type="ChEBI" id="CHEBI:30616"/>
        <dbReference type="ChEBI" id="CHEBI:33019"/>
        <dbReference type="ChEBI" id="CHEBI:57502"/>
        <dbReference type="ChEBI" id="CHEBI:58437"/>
        <dbReference type="EC" id="2.7.7.18"/>
    </reaction>
</comment>
<dbReference type="Gene3D" id="3.40.50.620">
    <property type="entry name" value="HUPs"/>
    <property type="match status" value="1"/>
</dbReference>
<sequence>MKIGLYFGSFNPIHNGHLIIAQHVLNNSDLDQIWFVVSPQNPFKPSKTLLNEYDRLNLVEIAIADNNRFKTSDIEFKLPKPSYTIDSITYLREKYPNNKFTIIVGGDSYQNIGKWKNSELLLSQNDIIVYARPGFELNLKAVRENITFLTEVPLLNISATYIRSCIIHKQSIQYLTPDNVIKEIEKNGYFERINLEK</sequence>
<evidence type="ECO:0000256" key="10">
    <source>
        <dbReference type="ARBA" id="ARBA00048721"/>
    </source>
</evidence>
<keyword evidence="7 11" id="KW-0547">Nucleotide-binding</keyword>
<dbReference type="InterPro" id="IPR005248">
    <property type="entry name" value="NadD/NMNAT"/>
</dbReference>
<evidence type="ECO:0000259" key="12">
    <source>
        <dbReference type="Pfam" id="PF01467"/>
    </source>
</evidence>
<dbReference type="PANTHER" id="PTHR39321">
    <property type="entry name" value="NICOTINATE-NUCLEOTIDE ADENYLYLTRANSFERASE-RELATED"/>
    <property type="match status" value="1"/>
</dbReference>
<evidence type="ECO:0000256" key="4">
    <source>
        <dbReference type="ARBA" id="ARBA00022642"/>
    </source>
</evidence>
<evidence type="ECO:0000256" key="1">
    <source>
        <dbReference type="ARBA" id="ARBA00002324"/>
    </source>
</evidence>
<keyword evidence="9 11" id="KW-0520">NAD</keyword>
<dbReference type="HAMAP" id="MF_00244">
    <property type="entry name" value="NaMN_adenylyltr"/>
    <property type="match status" value="1"/>
</dbReference>
<proteinExistence type="inferred from homology"/>
<evidence type="ECO:0000256" key="7">
    <source>
        <dbReference type="ARBA" id="ARBA00022741"/>
    </source>
</evidence>
<dbReference type="InterPro" id="IPR004821">
    <property type="entry name" value="Cyt_trans-like"/>
</dbReference>
<evidence type="ECO:0000256" key="6">
    <source>
        <dbReference type="ARBA" id="ARBA00022695"/>
    </source>
</evidence>
<dbReference type="GO" id="GO:0005524">
    <property type="term" value="F:ATP binding"/>
    <property type="evidence" value="ECO:0007669"/>
    <property type="project" value="UniProtKB-KW"/>
</dbReference>
<dbReference type="RefSeq" id="WP_131331356.1">
    <property type="nucleotide sequence ID" value="NZ_CP044016.1"/>
</dbReference>
<gene>
    <name evidence="11" type="primary">nadD</name>
    <name evidence="13" type="ORF">E0W69_017520</name>
</gene>
<evidence type="ECO:0000256" key="2">
    <source>
        <dbReference type="ARBA" id="ARBA00005019"/>
    </source>
</evidence>